<proteinExistence type="predicted"/>
<comment type="caution">
    <text evidence="2">The sequence shown here is derived from an EMBL/GenBank/DDBJ whole genome shotgun (WGS) entry which is preliminary data.</text>
</comment>
<accession>A0A7J8GBM6</accession>
<feature type="region of interest" description="Disordered" evidence="1">
    <location>
        <begin position="1"/>
        <end position="61"/>
    </location>
</feature>
<reference evidence="2 3" key="1">
    <citation type="journal article" date="2020" name="Nature">
        <title>Six reference-quality genomes reveal evolution of bat adaptations.</title>
        <authorList>
            <person name="Jebb D."/>
            <person name="Huang Z."/>
            <person name="Pippel M."/>
            <person name="Hughes G.M."/>
            <person name="Lavrichenko K."/>
            <person name="Devanna P."/>
            <person name="Winkler S."/>
            <person name="Jermiin L.S."/>
            <person name="Skirmuntt E.C."/>
            <person name="Katzourakis A."/>
            <person name="Burkitt-Gray L."/>
            <person name="Ray D.A."/>
            <person name="Sullivan K.A.M."/>
            <person name="Roscito J.G."/>
            <person name="Kirilenko B.M."/>
            <person name="Davalos L.M."/>
            <person name="Corthals A.P."/>
            <person name="Power M.L."/>
            <person name="Jones G."/>
            <person name="Ransome R.D."/>
            <person name="Dechmann D.K.N."/>
            <person name="Locatelli A.G."/>
            <person name="Puechmaille S.J."/>
            <person name="Fedrigo O."/>
            <person name="Jarvis E.D."/>
            <person name="Hiller M."/>
            <person name="Vernes S.C."/>
            <person name="Myers E.W."/>
            <person name="Teeling E.C."/>
        </authorList>
    </citation>
    <scope>NUCLEOTIDE SEQUENCE [LARGE SCALE GENOMIC DNA]</scope>
    <source>
        <strain evidence="2">MRouAeg1</strain>
        <tissue evidence="2">Muscle</tissue>
    </source>
</reference>
<evidence type="ECO:0000256" key="1">
    <source>
        <dbReference type="SAM" id="MobiDB-lite"/>
    </source>
</evidence>
<evidence type="ECO:0000313" key="3">
    <source>
        <dbReference type="Proteomes" id="UP000593571"/>
    </source>
</evidence>
<feature type="compositionally biased region" description="Polar residues" evidence="1">
    <location>
        <begin position="9"/>
        <end position="22"/>
    </location>
</feature>
<sequence>MPTRRSRGSPVTSHRGTRTSLSDVKERPLSSEECPRGLPVRERGALSRPAAVIGPADRAPTGSALQLADCRERKWPVSWDREETVVLVGDSPQSPSRASVLQPSVMDVAPGTATCPWCRQHVAGQPGGRACLGPHRRQAFAP</sequence>
<protein>
    <submittedName>
        <fullName evidence="2">Uncharacterized protein</fullName>
    </submittedName>
</protein>
<keyword evidence="3" id="KW-1185">Reference proteome</keyword>
<dbReference type="AlphaFoldDB" id="A0A7J8GBM6"/>
<dbReference type="EMBL" id="JACASE010000006">
    <property type="protein sequence ID" value="KAF6457238.1"/>
    <property type="molecule type" value="Genomic_DNA"/>
</dbReference>
<gene>
    <name evidence="2" type="ORF">HJG63_011758</name>
</gene>
<organism evidence="2 3">
    <name type="scientific">Rousettus aegyptiacus</name>
    <name type="common">Egyptian fruit bat</name>
    <name type="synonym">Pteropus aegyptiacus</name>
    <dbReference type="NCBI Taxonomy" id="9407"/>
    <lineage>
        <taxon>Eukaryota</taxon>
        <taxon>Metazoa</taxon>
        <taxon>Chordata</taxon>
        <taxon>Craniata</taxon>
        <taxon>Vertebrata</taxon>
        <taxon>Euteleostomi</taxon>
        <taxon>Mammalia</taxon>
        <taxon>Eutheria</taxon>
        <taxon>Laurasiatheria</taxon>
        <taxon>Chiroptera</taxon>
        <taxon>Yinpterochiroptera</taxon>
        <taxon>Pteropodoidea</taxon>
        <taxon>Pteropodidae</taxon>
        <taxon>Rousettinae</taxon>
        <taxon>Rousettus</taxon>
    </lineage>
</organism>
<name>A0A7J8GBM6_ROUAE</name>
<feature type="compositionally biased region" description="Basic and acidic residues" evidence="1">
    <location>
        <begin position="23"/>
        <end position="45"/>
    </location>
</feature>
<dbReference type="Proteomes" id="UP000593571">
    <property type="component" value="Unassembled WGS sequence"/>
</dbReference>
<evidence type="ECO:0000313" key="2">
    <source>
        <dbReference type="EMBL" id="KAF6457238.1"/>
    </source>
</evidence>